<evidence type="ECO:0000313" key="2">
    <source>
        <dbReference type="Proteomes" id="UP000494111"/>
    </source>
</evidence>
<accession>A0A6S6ZDG1</accession>
<sequence length="67" mass="7502">MTYDAAVQDRLYARCSNAIASAGRERESLFLARLALLLFEQVQDEQRCLDAIEQALQDLPMPSLSAD</sequence>
<proteinExistence type="predicted"/>
<gene>
    <name evidence="1" type="ORF">LMG3458_01022</name>
</gene>
<name>A0A6S6ZDG1_9BURK</name>
<dbReference type="Proteomes" id="UP000494111">
    <property type="component" value="Unassembled WGS sequence"/>
</dbReference>
<reference evidence="1 2" key="1">
    <citation type="submission" date="2020-04" db="EMBL/GenBank/DDBJ databases">
        <authorList>
            <person name="De Canck E."/>
        </authorList>
    </citation>
    <scope>NUCLEOTIDE SEQUENCE [LARGE SCALE GENOMIC DNA]</scope>
    <source>
        <strain evidence="1 2">LMG 3458</strain>
    </source>
</reference>
<dbReference type="RefSeq" id="WP_025138141.1">
    <property type="nucleotide sequence ID" value="NZ_CADIJO010000003.1"/>
</dbReference>
<evidence type="ECO:0008006" key="3">
    <source>
        <dbReference type="Google" id="ProtNLM"/>
    </source>
</evidence>
<dbReference type="AlphaFoldDB" id="A0A6S6ZDG1"/>
<organism evidence="1 2">
    <name type="scientific">Achromobacter deleyi</name>
    <dbReference type="NCBI Taxonomy" id="1353891"/>
    <lineage>
        <taxon>Bacteria</taxon>
        <taxon>Pseudomonadati</taxon>
        <taxon>Pseudomonadota</taxon>
        <taxon>Betaproteobacteria</taxon>
        <taxon>Burkholderiales</taxon>
        <taxon>Alcaligenaceae</taxon>
        <taxon>Achromobacter</taxon>
    </lineage>
</organism>
<dbReference type="EMBL" id="CADIJO010000003">
    <property type="protein sequence ID" value="CAB3669754.1"/>
    <property type="molecule type" value="Genomic_DNA"/>
</dbReference>
<protein>
    <recommendedName>
        <fullName evidence="3">DUF2783 domain-containing protein</fullName>
    </recommendedName>
</protein>
<evidence type="ECO:0000313" key="1">
    <source>
        <dbReference type="EMBL" id="CAB3669754.1"/>
    </source>
</evidence>